<comment type="caution">
    <text evidence="2">The sequence shown here is derived from an EMBL/GenBank/DDBJ whole genome shotgun (WGS) entry which is preliminary data.</text>
</comment>
<proteinExistence type="predicted"/>
<dbReference type="EMBL" id="LMWW01000032">
    <property type="protein sequence ID" value="KUN82244.1"/>
    <property type="molecule type" value="Genomic_DNA"/>
</dbReference>
<name>A0A117RBV9_9ACTN</name>
<keyword evidence="3" id="KW-1185">Reference proteome</keyword>
<reference evidence="2 3" key="1">
    <citation type="submission" date="2015-10" db="EMBL/GenBank/DDBJ databases">
        <title>Draft genome sequence of Streptomyces griseoruber DSM 40281, type strain for the species Streptomyces griseoruber.</title>
        <authorList>
            <person name="Ruckert C."/>
            <person name="Winkler A."/>
            <person name="Kalinowski J."/>
            <person name="Kampfer P."/>
            <person name="Glaeser S."/>
        </authorList>
    </citation>
    <scope>NUCLEOTIDE SEQUENCE [LARGE SCALE GENOMIC DNA]</scope>
    <source>
        <strain evidence="2 3">DSM 40281</strain>
    </source>
</reference>
<dbReference type="STRING" id="1943.AQJ64_19310"/>
<dbReference type="Gene3D" id="3.40.630.30">
    <property type="match status" value="1"/>
</dbReference>
<accession>A0A117RBV9</accession>
<dbReference type="SUPFAM" id="SSF55729">
    <property type="entry name" value="Acyl-CoA N-acyltransferases (Nat)"/>
    <property type="match status" value="1"/>
</dbReference>
<dbReference type="GO" id="GO:0016747">
    <property type="term" value="F:acyltransferase activity, transferring groups other than amino-acyl groups"/>
    <property type="evidence" value="ECO:0007669"/>
    <property type="project" value="InterPro"/>
</dbReference>
<protein>
    <recommendedName>
        <fullName evidence="1">N-acetyltransferase domain-containing protein</fullName>
    </recommendedName>
</protein>
<evidence type="ECO:0000313" key="3">
    <source>
        <dbReference type="Proteomes" id="UP000052982"/>
    </source>
</evidence>
<dbReference type="PROSITE" id="PS51186">
    <property type="entry name" value="GNAT"/>
    <property type="match status" value="1"/>
</dbReference>
<sequence length="189" mass="21008">MTTHTELDLRHYGHGDARSIRELLLDIHDEVYAGSDDPLAGRDAFARFVDHWSANKSFACVLARDPEQRPVGYAYGAPLSPSTTWWTKVSPPLPASFVTETGTRTFALSELMIRMPWRGTGAARRIHDELLASRGEQRATLLVHKDHVKVVALYETWGYTLVGEAVPFEGAPQLCAMVLPLAHPQEGNM</sequence>
<dbReference type="AlphaFoldDB" id="A0A117RBV9"/>
<dbReference type="RefSeq" id="WP_055634237.1">
    <property type="nucleotide sequence ID" value="NZ_JBIRRP010000010.1"/>
</dbReference>
<feature type="domain" description="N-acetyltransferase" evidence="1">
    <location>
        <begin position="18"/>
        <end position="182"/>
    </location>
</feature>
<gene>
    <name evidence="2" type="ORF">AQJ64_19310</name>
</gene>
<dbReference type="InterPro" id="IPR000182">
    <property type="entry name" value="GNAT_dom"/>
</dbReference>
<dbReference type="OrthoDB" id="4536199at2"/>
<organism evidence="2 3">
    <name type="scientific">Streptomyces griseoruber</name>
    <dbReference type="NCBI Taxonomy" id="1943"/>
    <lineage>
        <taxon>Bacteria</taxon>
        <taxon>Bacillati</taxon>
        <taxon>Actinomycetota</taxon>
        <taxon>Actinomycetes</taxon>
        <taxon>Kitasatosporales</taxon>
        <taxon>Streptomycetaceae</taxon>
        <taxon>Streptomyces</taxon>
    </lineage>
</organism>
<evidence type="ECO:0000313" key="2">
    <source>
        <dbReference type="EMBL" id="KUN82244.1"/>
    </source>
</evidence>
<dbReference type="InterPro" id="IPR016181">
    <property type="entry name" value="Acyl_CoA_acyltransferase"/>
</dbReference>
<dbReference type="Proteomes" id="UP000052982">
    <property type="component" value="Unassembled WGS sequence"/>
</dbReference>
<evidence type="ECO:0000259" key="1">
    <source>
        <dbReference type="PROSITE" id="PS51186"/>
    </source>
</evidence>